<keyword evidence="3" id="KW-1185">Reference proteome</keyword>
<accession>A0A9P7LAB2</accession>
<organism evidence="2 3">
    <name type="scientific">Fusarium xylarioides</name>
    <dbReference type="NCBI Taxonomy" id="221167"/>
    <lineage>
        <taxon>Eukaryota</taxon>
        <taxon>Fungi</taxon>
        <taxon>Dikarya</taxon>
        <taxon>Ascomycota</taxon>
        <taxon>Pezizomycotina</taxon>
        <taxon>Sordariomycetes</taxon>
        <taxon>Hypocreomycetidae</taxon>
        <taxon>Hypocreales</taxon>
        <taxon>Nectriaceae</taxon>
        <taxon>Fusarium</taxon>
        <taxon>Fusarium fujikuroi species complex</taxon>
    </lineage>
</organism>
<evidence type="ECO:0000313" key="2">
    <source>
        <dbReference type="EMBL" id="KAG5766488.1"/>
    </source>
</evidence>
<gene>
    <name evidence="2" type="ORF">H9Q72_005453</name>
</gene>
<evidence type="ECO:0000256" key="1">
    <source>
        <dbReference type="SAM" id="MobiDB-lite"/>
    </source>
</evidence>
<evidence type="ECO:0000313" key="3">
    <source>
        <dbReference type="Proteomes" id="UP000750502"/>
    </source>
</evidence>
<feature type="region of interest" description="Disordered" evidence="1">
    <location>
        <begin position="1"/>
        <end position="30"/>
    </location>
</feature>
<name>A0A9P7LAB2_9HYPO</name>
<comment type="caution">
    <text evidence="2">The sequence shown here is derived from an EMBL/GenBank/DDBJ whole genome shotgun (WGS) entry which is preliminary data.</text>
</comment>
<dbReference type="AlphaFoldDB" id="A0A9P7LAB2"/>
<dbReference type="EMBL" id="JADFTT010000155">
    <property type="protein sequence ID" value="KAG5766488.1"/>
    <property type="molecule type" value="Genomic_DNA"/>
</dbReference>
<dbReference type="Proteomes" id="UP000750502">
    <property type="component" value="Unassembled WGS sequence"/>
</dbReference>
<proteinExistence type="predicted"/>
<protein>
    <submittedName>
        <fullName evidence="2">Uncharacterized protein</fullName>
    </submittedName>
</protein>
<reference evidence="2" key="1">
    <citation type="journal article" date="2020" name="bioRxiv">
        <title>Historical genomics reveals the evolutionary mechanisms behind multiple outbreaks of the host-specific coffee wilt pathogen Fusarium xylarioides.</title>
        <authorList>
            <person name="Peck D."/>
            <person name="Nowell R.W."/>
            <person name="Flood J."/>
            <person name="Ryan M.J."/>
            <person name="Barraclough T.G."/>
        </authorList>
    </citation>
    <scope>NUCLEOTIDE SEQUENCE</scope>
    <source>
        <strain evidence="2">IMI 127659i</strain>
    </source>
</reference>
<dbReference type="OrthoDB" id="10499104at2759"/>
<reference evidence="2" key="2">
    <citation type="submission" date="2020-10" db="EMBL/GenBank/DDBJ databases">
        <authorList>
            <person name="Peck L.D."/>
            <person name="Nowell R.W."/>
            <person name="Flood J."/>
            <person name="Ryan M.J."/>
            <person name="Barraclough T.G."/>
        </authorList>
    </citation>
    <scope>NUCLEOTIDE SEQUENCE</scope>
    <source>
        <strain evidence="2">IMI 127659i</strain>
    </source>
</reference>
<sequence>MRPTLPCSGNKPQPLLAKPPPCRLPFGSENELSLSAQPQQTLALKHPSQPKTKCRLAMRVSNEKSYRSVRKLCEEGVVYDVYGDTASVPVCGVKLDGVMAQPEWQATHWDNDPLKELGFPAADA</sequence>